<dbReference type="NCBIfam" id="NF047847">
    <property type="entry name" value="SS_mature_LptM"/>
    <property type="match status" value="1"/>
</dbReference>
<keyword evidence="5" id="KW-0998">Cell outer membrane</keyword>
<evidence type="ECO:0000256" key="5">
    <source>
        <dbReference type="ARBA" id="ARBA00023237"/>
    </source>
</evidence>
<evidence type="ECO:0000256" key="1">
    <source>
        <dbReference type="ARBA" id="ARBA00004459"/>
    </source>
</evidence>
<evidence type="ECO:0000256" key="4">
    <source>
        <dbReference type="ARBA" id="ARBA00023139"/>
    </source>
</evidence>
<dbReference type="PROSITE" id="PS51257">
    <property type="entry name" value="PROKAR_LIPOPROTEIN"/>
    <property type="match status" value="1"/>
</dbReference>
<sequence>MKVNALFFLVLLGLLAQACGQTGPLYLPDSPPPVYVPKTSPAEEQ</sequence>
<proteinExistence type="predicted"/>
<name>A0ABT1TJG8_9GAMM</name>
<evidence type="ECO:0000256" key="3">
    <source>
        <dbReference type="ARBA" id="ARBA00023136"/>
    </source>
</evidence>
<comment type="subcellular location">
    <subcellularLocation>
        <location evidence="1">Cell outer membrane</location>
        <topology evidence="1">Lipid-anchor</topology>
    </subcellularLocation>
</comment>
<feature type="signal peptide" evidence="7">
    <location>
        <begin position="1"/>
        <end position="18"/>
    </location>
</feature>
<dbReference type="RefSeq" id="WP_256603638.1">
    <property type="nucleotide sequence ID" value="NZ_JANIBJ010000033.1"/>
</dbReference>
<keyword evidence="4" id="KW-0564">Palmitate</keyword>
<dbReference type="Proteomes" id="UP001524499">
    <property type="component" value="Unassembled WGS sequence"/>
</dbReference>
<keyword evidence="3" id="KW-0472">Membrane</keyword>
<evidence type="ECO:0000313" key="9">
    <source>
        <dbReference type="Proteomes" id="UP001524499"/>
    </source>
</evidence>
<keyword evidence="6 8" id="KW-0449">Lipoprotein</keyword>
<evidence type="ECO:0000256" key="7">
    <source>
        <dbReference type="SAM" id="SignalP"/>
    </source>
</evidence>
<evidence type="ECO:0000256" key="2">
    <source>
        <dbReference type="ARBA" id="ARBA00022729"/>
    </source>
</evidence>
<dbReference type="EMBL" id="JANIBJ010000033">
    <property type="protein sequence ID" value="MCQ8105622.1"/>
    <property type="molecule type" value="Genomic_DNA"/>
</dbReference>
<dbReference type="InterPro" id="IPR032831">
    <property type="entry name" value="LptM_cons"/>
</dbReference>
<accession>A0ABT1TJG8</accession>
<organism evidence="8 9">
    <name type="scientific">Methylomonas subterranea</name>
    <dbReference type="NCBI Taxonomy" id="2952225"/>
    <lineage>
        <taxon>Bacteria</taxon>
        <taxon>Pseudomonadati</taxon>
        <taxon>Pseudomonadota</taxon>
        <taxon>Gammaproteobacteria</taxon>
        <taxon>Methylococcales</taxon>
        <taxon>Methylococcaceae</taxon>
        <taxon>Methylomonas</taxon>
    </lineage>
</organism>
<feature type="chain" id="PRO_5045641885" evidence="7">
    <location>
        <begin position="19"/>
        <end position="45"/>
    </location>
</feature>
<gene>
    <name evidence="8" type="ORF">NP590_16035</name>
</gene>
<comment type="caution">
    <text evidence="8">The sequence shown here is derived from an EMBL/GenBank/DDBJ whole genome shotgun (WGS) entry which is preliminary data.</text>
</comment>
<evidence type="ECO:0000256" key="6">
    <source>
        <dbReference type="ARBA" id="ARBA00023288"/>
    </source>
</evidence>
<protein>
    <submittedName>
        <fullName evidence="8">Lipoprotein</fullName>
    </submittedName>
</protein>
<keyword evidence="9" id="KW-1185">Reference proteome</keyword>
<reference evidence="8 9" key="1">
    <citation type="submission" date="2022-07" db="EMBL/GenBank/DDBJ databases">
        <title>Methylomonas rivi sp. nov., Methylomonas rosea sp. nov., Methylomonas aureus sp. nov. and Methylomonas subterranea sp. nov., four novel methanotrophs isolated from a freshwater creek and the deep terrestrial subsurface.</title>
        <authorList>
            <person name="Abin C."/>
            <person name="Sankaranarayanan K."/>
            <person name="Garner C."/>
            <person name="Sindelar R."/>
            <person name="Kotary K."/>
            <person name="Garner R."/>
            <person name="Barclay S."/>
            <person name="Lawson P."/>
            <person name="Krumholz L."/>
        </authorList>
    </citation>
    <scope>NUCLEOTIDE SEQUENCE [LARGE SCALE GENOMIC DNA]</scope>
    <source>
        <strain evidence="8 9">SURF-2</strain>
    </source>
</reference>
<evidence type="ECO:0000313" key="8">
    <source>
        <dbReference type="EMBL" id="MCQ8105622.1"/>
    </source>
</evidence>
<keyword evidence="2 7" id="KW-0732">Signal</keyword>